<comment type="caution">
    <text evidence="4">The sequence shown here is derived from an EMBL/GenBank/DDBJ whole genome shotgun (WGS) entry which is preliminary data.</text>
</comment>
<dbReference type="Pfam" id="PF02482">
    <property type="entry name" value="Ribosomal_S30AE"/>
    <property type="match status" value="1"/>
</dbReference>
<evidence type="ECO:0000256" key="1">
    <source>
        <dbReference type="ARBA" id="ARBA00022845"/>
    </source>
</evidence>
<dbReference type="CDD" id="cd00552">
    <property type="entry name" value="RaiA"/>
    <property type="match status" value="1"/>
</dbReference>
<evidence type="ECO:0000256" key="2">
    <source>
        <dbReference type="ARBA" id="ARBA00038695"/>
    </source>
</evidence>
<comment type="subunit">
    <text evidence="2">Associates exclusively with 100S ribosomes, which are dimers of 70S ribosomes.</text>
</comment>
<dbReference type="InterPro" id="IPR036567">
    <property type="entry name" value="RHF-like"/>
</dbReference>
<proteinExistence type="predicted"/>
<keyword evidence="5" id="KW-1185">Reference proteome</keyword>
<evidence type="ECO:0000313" key="5">
    <source>
        <dbReference type="Proteomes" id="UP000242660"/>
    </source>
</evidence>
<evidence type="ECO:0000313" key="4">
    <source>
        <dbReference type="EMBL" id="PSB91776.1"/>
    </source>
</evidence>
<sequence>MINIKISGHHLDITPALRQYITNKLDQVIRHYDQVIDVNVLLSIDNHKEKGKRQNARITVHLKGKEIFIESFDENMYSAINMLIDKLHHQIIQHKTKLQEHQHPKIKHQELL</sequence>
<dbReference type="NCBIfam" id="TIGR00741">
    <property type="entry name" value="yfiA"/>
    <property type="match status" value="1"/>
</dbReference>
<dbReference type="SUPFAM" id="SSF69754">
    <property type="entry name" value="Ribosome binding protein Y (YfiA homologue)"/>
    <property type="match status" value="1"/>
</dbReference>
<dbReference type="PANTHER" id="PTHR33231">
    <property type="entry name" value="30S RIBOSOMAL PROTEIN"/>
    <property type="match status" value="1"/>
</dbReference>
<dbReference type="InterPro" id="IPR050574">
    <property type="entry name" value="HPF/YfiA_ribosome-assoc"/>
</dbReference>
<keyword evidence="1" id="KW-0810">Translation regulation</keyword>
<accession>A0ABX5FDD1</accession>
<dbReference type="Gene3D" id="3.30.160.100">
    <property type="entry name" value="Ribosome hibernation promotion factor-like"/>
    <property type="match status" value="1"/>
</dbReference>
<protein>
    <recommendedName>
        <fullName evidence="3">Ribosome hibernation promoting factor</fullName>
    </recommendedName>
</protein>
<dbReference type="InterPro" id="IPR003489">
    <property type="entry name" value="RHF/RaiA"/>
</dbReference>
<gene>
    <name evidence="4" type="primary">hpf</name>
    <name evidence="4" type="ORF">BZL35_00819</name>
</gene>
<reference evidence="4 5" key="1">
    <citation type="journal article" date="2017" name="Front. Microbiol.">
        <title>Genome of Ca. Pandoraea novymonadis, an Endosymbiotic Bacterium of the Trypanosomatid Novymonas esmeraldas.</title>
        <authorList>
            <person name="Kostygov A.Y."/>
            <person name="Butenko A."/>
            <person name="Nenarokova A."/>
            <person name="Tashyreva D."/>
            <person name="Flegontov P."/>
            <person name="Lukes J."/>
            <person name="Yurchenko V."/>
        </authorList>
    </citation>
    <scope>NUCLEOTIDE SEQUENCE [LARGE SCALE GENOMIC DNA]</scope>
    <source>
        <strain evidence="4 5">E262</strain>
    </source>
</reference>
<dbReference type="EMBL" id="MUHY01000002">
    <property type="protein sequence ID" value="PSB91776.1"/>
    <property type="molecule type" value="Genomic_DNA"/>
</dbReference>
<organism evidence="4 5">
    <name type="scientific">Candidatus Pandoraea novymonadis</name>
    <dbReference type="NCBI Taxonomy" id="1808959"/>
    <lineage>
        <taxon>Bacteria</taxon>
        <taxon>Pseudomonadati</taxon>
        <taxon>Pseudomonadota</taxon>
        <taxon>Betaproteobacteria</taxon>
        <taxon>Burkholderiales</taxon>
        <taxon>Burkholderiaceae</taxon>
        <taxon>Pandoraea</taxon>
    </lineage>
</organism>
<dbReference type="PANTHER" id="PTHR33231:SF1">
    <property type="entry name" value="30S RIBOSOMAL PROTEIN"/>
    <property type="match status" value="1"/>
</dbReference>
<dbReference type="Proteomes" id="UP000242660">
    <property type="component" value="Unassembled WGS sequence"/>
</dbReference>
<name>A0ABX5FDD1_9BURK</name>
<evidence type="ECO:0000256" key="3">
    <source>
        <dbReference type="ARBA" id="ARBA00041148"/>
    </source>
</evidence>